<evidence type="ECO:0000259" key="11">
    <source>
        <dbReference type="PROSITE" id="PS50862"/>
    </source>
</evidence>
<dbReference type="Gene3D" id="3.30.930.10">
    <property type="entry name" value="Bira Bifunctional Protein, Domain 2"/>
    <property type="match status" value="1"/>
</dbReference>
<keyword evidence="13" id="KW-1185">Reference proteome</keyword>
<dbReference type="PANTHER" id="PTHR42918:SF15">
    <property type="entry name" value="LYSINE--TRNA LIGASE, CHLOROPLASTIC_MITOCHONDRIAL"/>
    <property type="match status" value="1"/>
</dbReference>
<evidence type="ECO:0000256" key="9">
    <source>
        <dbReference type="HAMAP-Rule" id="MF_00252"/>
    </source>
</evidence>
<dbReference type="HOGENOM" id="CLU_008255_6_0_10"/>
<dbReference type="FunFam" id="2.40.50.140:FF:000024">
    <property type="entry name" value="Lysine--tRNA ligase"/>
    <property type="match status" value="1"/>
</dbReference>
<dbReference type="PANTHER" id="PTHR42918">
    <property type="entry name" value="LYSYL-TRNA SYNTHETASE"/>
    <property type="match status" value="1"/>
</dbReference>
<dbReference type="InterPro" id="IPR004364">
    <property type="entry name" value="Aa-tRNA-synt_II"/>
</dbReference>
<keyword evidence="6 9" id="KW-0648">Protein biosynthesis</keyword>
<keyword evidence="5 9" id="KW-0067">ATP-binding</keyword>
<dbReference type="InterPro" id="IPR018149">
    <property type="entry name" value="Lys-tRNA-synth_II_C"/>
</dbReference>
<comment type="subcellular location">
    <subcellularLocation>
        <location evidence="9">Cytoplasm</location>
    </subcellularLocation>
</comment>
<dbReference type="PROSITE" id="PS50862">
    <property type="entry name" value="AA_TRNA_LIGASE_II"/>
    <property type="match status" value="1"/>
</dbReference>
<keyword evidence="7 9" id="KW-0030">Aminoacyl-tRNA synthetase</keyword>
<protein>
    <recommendedName>
        <fullName evidence="9">Lysine--tRNA ligase</fullName>
        <ecNumber evidence="9">6.1.1.6</ecNumber>
    </recommendedName>
    <alternativeName>
        <fullName evidence="9">Lysyl-tRNA synthetase</fullName>
        <shortName evidence="9">LysRS</shortName>
    </alternativeName>
</protein>
<feature type="domain" description="Aminoacyl-transfer RNA synthetases class-II family profile" evidence="11">
    <location>
        <begin position="178"/>
        <end position="493"/>
    </location>
</feature>
<dbReference type="SUPFAM" id="SSF50249">
    <property type="entry name" value="Nucleic acid-binding proteins"/>
    <property type="match status" value="1"/>
</dbReference>
<accession>A0A068DS26</accession>
<evidence type="ECO:0000256" key="5">
    <source>
        <dbReference type="ARBA" id="ARBA00022840"/>
    </source>
</evidence>
<dbReference type="Pfam" id="PF00152">
    <property type="entry name" value="tRNA-synt_2"/>
    <property type="match status" value="1"/>
</dbReference>
<dbReference type="NCBIfam" id="NF001756">
    <property type="entry name" value="PRK00484.1"/>
    <property type="match status" value="1"/>
</dbReference>
<dbReference type="PRINTS" id="PR00982">
    <property type="entry name" value="TRNASYNTHLYS"/>
</dbReference>
<keyword evidence="3 9" id="KW-0479">Metal-binding</keyword>
<feature type="binding site" evidence="9">
    <location>
        <position position="414"/>
    </location>
    <ligand>
        <name>Mg(2+)</name>
        <dbReference type="ChEBI" id="CHEBI:18420"/>
        <label>1</label>
    </ligand>
</feature>
<keyword evidence="9 10" id="KW-0460">Magnesium</keyword>
<dbReference type="EC" id="6.1.1.6" evidence="9"/>
<dbReference type="GO" id="GO:0005524">
    <property type="term" value="F:ATP binding"/>
    <property type="evidence" value="ECO:0007669"/>
    <property type="project" value="UniProtKB-UniRule"/>
</dbReference>
<feature type="binding site" evidence="9">
    <location>
        <position position="407"/>
    </location>
    <ligand>
        <name>Mg(2+)</name>
        <dbReference type="ChEBI" id="CHEBI:18420"/>
        <label>1</label>
    </ligand>
</feature>
<feature type="binding site" evidence="9">
    <location>
        <position position="414"/>
    </location>
    <ligand>
        <name>Mg(2+)</name>
        <dbReference type="ChEBI" id="CHEBI:18420"/>
        <label>2</label>
    </ligand>
</feature>
<evidence type="ECO:0000256" key="8">
    <source>
        <dbReference type="ARBA" id="ARBA00048573"/>
    </source>
</evidence>
<evidence type="ECO:0000256" key="4">
    <source>
        <dbReference type="ARBA" id="ARBA00022741"/>
    </source>
</evidence>
<dbReference type="Pfam" id="PF01336">
    <property type="entry name" value="tRNA_anti-codon"/>
    <property type="match status" value="1"/>
</dbReference>
<keyword evidence="9" id="KW-0963">Cytoplasm</keyword>
<dbReference type="InterPro" id="IPR002313">
    <property type="entry name" value="Lys-tRNA-ligase_II"/>
</dbReference>
<dbReference type="KEGG" id="elv:FNIIJ_148"/>
<evidence type="ECO:0000256" key="7">
    <source>
        <dbReference type="ARBA" id="ARBA00023146"/>
    </source>
</evidence>
<dbReference type="InterPro" id="IPR012340">
    <property type="entry name" value="NA-bd_OB-fold"/>
</dbReference>
<evidence type="ECO:0000256" key="10">
    <source>
        <dbReference type="RuleBase" id="RU000336"/>
    </source>
</evidence>
<dbReference type="GO" id="GO:0000049">
    <property type="term" value="F:tRNA binding"/>
    <property type="evidence" value="ECO:0007669"/>
    <property type="project" value="TreeGrafter"/>
</dbReference>
<dbReference type="CDD" id="cd04322">
    <property type="entry name" value="LysRS_N"/>
    <property type="match status" value="1"/>
</dbReference>
<dbReference type="GO" id="GO:0005829">
    <property type="term" value="C:cytosol"/>
    <property type="evidence" value="ECO:0007669"/>
    <property type="project" value="TreeGrafter"/>
</dbReference>
<dbReference type="HAMAP" id="MF_00252">
    <property type="entry name" value="Lys_tRNA_synth_class2"/>
    <property type="match status" value="1"/>
</dbReference>
<dbReference type="RefSeq" id="WP_038436146.1">
    <property type="nucleotide sequence ID" value="NZ_CP006873.1"/>
</dbReference>
<dbReference type="Gene3D" id="2.40.50.140">
    <property type="entry name" value="Nucleic acid-binding proteins"/>
    <property type="match status" value="1"/>
</dbReference>
<comment type="similarity">
    <text evidence="1 9">Belongs to the class-II aminoacyl-tRNA synthetase family.</text>
</comment>
<dbReference type="EMBL" id="CP006873">
    <property type="protein sequence ID" value="AID37431.1"/>
    <property type="molecule type" value="Genomic_DNA"/>
</dbReference>
<dbReference type="Proteomes" id="UP000027148">
    <property type="component" value="Chromosome"/>
</dbReference>
<dbReference type="InterPro" id="IPR006195">
    <property type="entry name" value="aa-tRNA-synth_II"/>
</dbReference>
<dbReference type="OrthoDB" id="9801152at2"/>
<dbReference type="InterPro" id="IPR044136">
    <property type="entry name" value="Lys-tRNA-ligase_II_N"/>
</dbReference>
<evidence type="ECO:0000256" key="3">
    <source>
        <dbReference type="ARBA" id="ARBA00022723"/>
    </source>
</evidence>
<evidence type="ECO:0000313" key="13">
    <source>
        <dbReference type="Proteomes" id="UP000027148"/>
    </source>
</evidence>
<dbReference type="NCBIfam" id="TIGR00499">
    <property type="entry name" value="lysS_bact"/>
    <property type="match status" value="1"/>
</dbReference>
<proteinExistence type="inferred from homology"/>
<name>A0A068DS26_9FLAO</name>
<dbReference type="AlphaFoldDB" id="A0A068DS26"/>
<sequence>MYLSEQEIIRRKKLKKISELGIENYPAATYNTSASIKELIEKYEKNKNASVAGRIMRMRIMGKSSFVELKDYSGIIQLYVKRDDISENKEKTFYNIFFKKLLDVGDIIGVKGFMFKTRTGEITLHVKELVLLCKSLRPLPHVKTDNNGNIYDAFSTQEQRYRMRYIDLIVNDKIKQIFLQRTRIIQYIRNFLNEYGYLEVETPILQSVAGGAHALPFVTYHNTLNIPLYLRISNELYLKRLIVGGFNGVYEFSRDFRNEGMDRTHNPEFVILELYVAYKDYYWMMNFTEILLEKLCFNIHGSTEINIEGQTISFKKSFPRIPIYEAIQIHTGFDISKMNEKELQMVCKKLEIEVDKTMGKGKLIDEIFSKKCEKHYIQPTFIIDYPVEMSPLTKKHREKKGLTERFELFINKKEIANAYSELNDPIDQLERFKEQIYEKGNDESMRIDYDFIRSLEFGMPPTSGIGIGIDRLVMLLTKQNSIQEVLLFPQMRPDKNNL</sequence>
<comment type="catalytic activity">
    <reaction evidence="8 9 10">
        <text>tRNA(Lys) + L-lysine + ATP = L-lysyl-tRNA(Lys) + AMP + diphosphate</text>
        <dbReference type="Rhea" id="RHEA:20792"/>
        <dbReference type="Rhea" id="RHEA-COMP:9696"/>
        <dbReference type="Rhea" id="RHEA-COMP:9697"/>
        <dbReference type="ChEBI" id="CHEBI:30616"/>
        <dbReference type="ChEBI" id="CHEBI:32551"/>
        <dbReference type="ChEBI" id="CHEBI:33019"/>
        <dbReference type="ChEBI" id="CHEBI:78442"/>
        <dbReference type="ChEBI" id="CHEBI:78529"/>
        <dbReference type="ChEBI" id="CHEBI:456215"/>
        <dbReference type="EC" id="6.1.1.6"/>
    </reaction>
</comment>
<dbReference type="GO" id="GO:0000287">
    <property type="term" value="F:magnesium ion binding"/>
    <property type="evidence" value="ECO:0007669"/>
    <property type="project" value="UniProtKB-UniRule"/>
</dbReference>
<dbReference type="InterPro" id="IPR004365">
    <property type="entry name" value="NA-bd_OB_tRNA"/>
</dbReference>
<dbReference type="GO" id="GO:0006430">
    <property type="term" value="P:lysyl-tRNA aminoacylation"/>
    <property type="evidence" value="ECO:0007669"/>
    <property type="project" value="UniProtKB-UniRule"/>
</dbReference>
<dbReference type="CDD" id="cd00775">
    <property type="entry name" value="LysRS_core"/>
    <property type="match status" value="1"/>
</dbReference>
<dbReference type="GO" id="GO:0004824">
    <property type="term" value="F:lysine-tRNA ligase activity"/>
    <property type="evidence" value="ECO:0007669"/>
    <property type="project" value="UniProtKB-UniRule"/>
</dbReference>
<evidence type="ECO:0000256" key="1">
    <source>
        <dbReference type="ARBA" id="ARBA00008226"/>
    </source>
</evidence>
<dbReference type="STRING" id="1415657.FNIIJ_148"/>
<reference evidence="12 13" key="1">
    <citation type="journal article" date="2014" name="Genome Biol. Evol.">
        <title>Genome sequence of "Candidatus Walczuchella monophlebidarum" the flavobacterial endosymbiont of Llaveia axin axin (Hemiptera: Coccoidea: Monophlebidae).</title>
        <authorList>
            <person name="Rosas-Perez T."/>
            <person name="Rosenblueth M."/>
            <person name="Rincon-Rosales R."/>
            <person name="Mora J."/>
            <person name="Martinez-Romero E."/>
        </authorList>
    </citation>
    <scope>NUCLEOTIDE SEQUENCE [LARGE SCALE GENOMIC DNA]</scope>
    <source>
        <strain evidence="12">FNIIJ</strain>
    </source>
</reference>
<evidence type="ECO:0000313" key="12">
    <source>
        <dbReference type="EMBL" id="AID37431.1"/>
    </source>
</evidence>
<comment type="cofactor">
    <cofactor evidence="9 10">
        <name>Mg(2+)</name>
        <dbReference type="ChEBI" id="CHEBI:18420"/>
    </cofactor>
    <text evidence="9 10">Binds 3 Mg(2+) ions per subunit.</text>
</comment>
<organism evidence="12 13">
    <name type="scientific">Candidatus Walczuchella monophlebidarum</name>
    <dbReference type="NCBI Taxonomy" id="1415657"/>
    <lineage>
        <taxon>Bacteria</taxon>
        <taxon>Pseudomonadati</taxon>
        <taxon>Bacteroidota</taxon>
        <taxon>Flavobacteriia</taxon>
        <taxon>Flavobacteriales</taxon>
        <taxon>Candidatus Walczuchella</taxon>
    </lineage>
</organism>
<keyword evidence="4 9" id="KW-0547">Nucleotide-binding</keyword>
<evidence type="ECO:0000256" key="2">
    <source>
        <dbReference type="ARBA" id="ARBA00022598"/>
    </source>
</evidence>
<gene>
    <name evidence="9 12" type="primary">lysS</name>
    <name evidence="12" type="ORF">FNIIJ_148</name>
</gene>
<dbReference type="InterPro" id="IPR045864">
    <property type="entry name" value="aa-tRNA-synth_II/BPL/LPL"/>
</dbReference>
<comment type="subunit">
    <text evidence="9">Homodimer.</text>
</comment>
<evidence type="ECO:0000256" key="6">
    <source>
        <dbReference type="ARBA" id="ARBA00022917"/>
    </source>
</evidence>
<dbReference type="SUPFAM" id="SSF55681">
    <property type="entry name" value="Class II aaRS and biotin synthetases"/>
    <property type="match status" value="1"/>
</dbReference>
<keyword evidence="2 9" id="KW-0436">Ligase</keyword>